<keyword evidence="3" id="KW-1185">Reference proteome</keyword>
<dbReference type="Proteomes" id="UP001228690">
    <property type="component" value="Chromosome"/>
</dbReference>
<protein>
    <submittedName>
        <fullName evidence="2">Rod-binding protein</fullName>
    </submittedName>
</protein>
<organism evidence="2 3">
    <name type="scientific">Candidatus Haliotispira prima</name>
    <dbReference type="NCBI Taxonomy" id="3034016"/>
    <lineage>
        <taxon>Bacteria</taxon>
        <taxon>Pseudomonadati</taxon>
        <taxon>Spirochaetota</taxon>
        <taxon>Spirochaetia</taxon>
        <taxon>Spirochaetales</taxon>
        <taxon>Spirochaetaceae</taxon>
        <taxon>Candidatus Haliotispira</taxon>
    </lineage>
</organism>
<sequence length="190" mass="21415">MTGIDESKVPGAVEIHRRYRDLLRKAEQNEEGRLAAVRDLRPGEKSRAGLNSEEMKMAQACRDFEALFIQQLLSEMRRGLREDSVLGAEGGSLAADRNRSSFFRDRMYQDISEDMANQGGFGVGSVLFEQLYRQEHPDVLPGGSRVSSSESVPPPSAGTDSVHKLLEQQRHTMEQQRSLSRAQLGDRFYR</sequence>
<feature type="compositionally biased region" description="Basic and acidic residues" evidence="1">
    <location>
        <begin position="161"/>
        <end position="174"/>
    </location>
</feature>
<reference evidence="2 3" key="1">
    <citation type="submission" date="2023-04" db="EMBL/GenBank/DDBJ databases">
        <title>Spirochaete genome identified in red abalone sample constitutes a novel genus.</title>
        <authorList>
            <person name="Sharma S.P."/>
            <person name="Purcell C.M."/>
            <person name="Hyde J.R."/>
            <person name="Severin A.J."/>
        </authorList>
    </citation>
    <scope>NUCLEOTIDE SEQUENCE [LARGE SCALE GENOMIC DNA]</scope>
    <source>
        <strain evidence="2 3">SP-2023</strain>
    </source>
</reference>
<evidence type="ECO:0000313" key="3">
    <source>
        <dbReference type="Proteomes" id="UP001228690"/>
    </source>
</evidence>
<name>A0ABY8MFM2_9SPIO</name>
<evidence type="ECO:0000256" key="1">
    <source>
        <dbReference type="SAM" id="MobiDB-lite"/>
    </source>
</evidence>
<gene>
    <name evidence="2" type="ORF">P0082_07625</name>
</gene>
<dbReference type="EMBL" id="CP123443">
    <property type="protein sequence ID" value="WGK68350.1"/>
    <property type="molecule type" value="Genomic_DNA"/>
</dbReference>
<feature type="compositionally biased region" description="Low complexity" evidence="1">
    <location>
        <begin position="141"/>
        <end position="151"/>
    </location>
</feature>
<evidence type="ECO:0000313" key="2">
    <source>
        <dbReference type="EMBL" id="WGK68350.1"/>
    </source>
</evidence>
<feature type="region of interest" description="Disordered" evidence="1">
    <location>
        <begin position="138"/>
        <end position="190"/>
    </location>
</feature>
<accession>A0ABY8MFM2</accession>
<proteinExistence type="predicted"/>
<dbReference type="RefSeq" id="WP_326926526.1">
    <property type="nucleotide sequence ID" value="NZ_CP123443.1"/>
</dbReference>